<gene>
    <name evidence="4" type="ORF">RJ639_038037</name>
</gene>
<evidence type="ECO:0000313" key="5">
    <source>
        <dbReference type="Proteomes" id="UP001188597"/>
    </source>
</evidence>
<proteinExistence type="inferred from homology"/>
<evidence type="ECO:0000256" key="1">
    <source>
        <dbReference type="ARBA" id="ARBA00005640"/>
    </source>
</evidence>
<reference evidence="4" key="1">
    <citation type="submission" date="2022-12" db="EMBL/GenBank/DDBJ databases">
        <title>Draft genome assemblies for two species of Escallonia (Escalloniales).</title>
        <authorList>
            <person name="Chanderbali A."/>
            <person name="Dervinis C."/>
            <person name="Anghel I."/>
            <person name="Soltis D."/>
            <person name="Soltis P."/>
            <person name="Zapata F."/>
        </authorList>
    </citation>
    <scope>NUCLEOTIDE SEQUENCE</scope>
    <source>
        <strain evidence="4">UCBG64.0493</strain>
        <tissue evidence="4">Leaf</tissue>
    </source>
</reference>
<comment type="caution">
    <text evidence="4">The sequence shown here is derived from an EMBL/GenBank/DDBJ whole genome shotgun (WGS) entry which is preliminary data.</text>
</comment>
<dbReference type="Pfam" id="PF01294">
    <property type="entry name" value="Ribosomal_L13e"/>
    <property type="match status" value="1"/>
</dbReference>
<evidence type="ECO:0000256" key="2">
    <source>
        <dbReference type="ARBA" id="ARBA00022980"/>
    </source>
</evidence>
<comment type="similarity">
    <text evidence="1">Belongs to the eukaryotic ribosomal protein eL13 family.</text>
</comment>
<dbReference type="AlphaFoldDB" id="A0AA89B6F0"/>
<name>A0AA89B6F0_9ASTE</name>
<keyword evidence="2" id="KW-0689">Ribosomal protein</keyword>
<dbReference type="GO" id="GO:0005840">
    <property type="term" value="C:ribosome"/>
    <property type="evidence" value="ECO:0007669"/>
    <property type="project" value="UniProtKB-KW"/>
</dbReference>
<dbReference type="GO" id="GO:1990904">
    <property type="term" value="C:ribonucleoprotein complex"/>
    <property type="evidence" value="ECO:0007669"/>
    <property type="project" value="UniProtKB-KW"/>
</dbReference>
<sequence>MAKKACEDLPEANCWATSTYCSWQTLKYNMKVGAGKGFSLQELKLKGGLQLDEIQLAASPWLIFRCERLKLKLTDSGVYMVATYGWWDWAQTCKKK</sequence>
<dbReference type="Proteomes" id="UP001188597">
    <property type="component" value="Unassembled WGS sequence"/>
</dbReference>
<dbReference type="GO" id="GO:0003735">
    <property type="term" value="F:structural constituent of ribosome"/>
    <property type="evidence" value="ECO:0007669"/>
    <property type="project" value="InterPro"/>
</dbReference>
<accession>A0AA89B6F0</accession>
<dbReference type="InterPro" id="IPR001380">
    <property type="entry name" value="Ribosomal_eL13"/>
</dbReference>
<keyword evidence="5" id="KW-1185">Reference proteome</keyword>
<evidence type="ECO:0000256" key="3">
    <source>
        <dbReference type="ARBA" id="ARBA00023274"/>
    </source>
</evidence>
<evidence type="ECO:0000313" key="4">
    <source>
        <dbReference type="EMBL" id="KAK3029760.1"/>
    </source>
</evidence>
<dbReference type="EMBL" id="JAVXUP010000366">
    <property type="protein sequence ID" value="KAK3029760.1"/>
    <property type="molecule type" value="Genomic_DNA"/>
</dbReference>
<dbReference type="GO" id="GO:0006412">
    <property type="term" value="P:translation"/>
    <property type="evidence" value="ECO:0007669"/>
    <property type="project" value="InterPro"/>
</dbReference>
<protein>
    <submittedName>
        <fullName evidence="4">Uncharacterized protein</fullName>
    </submittedName>
</protein>
<organism evidence="4 5">
    <name type="scientific">Escallonia herrerae</name>
    <dbReference type="NCBI Taxonomy" id="1293975"/>
    <lineage>
        <taxon>Eukaryota</taxon>
        <taxon>Viridiplantae</taxon>
        <taxon>Streptophyta</taxon>
        <taxon>Embryophyta</taxon>
        <taxon>Tracheophyta</taxon>
        <taxon>Spermatophyta</taxon>
        <taxon>Magnoliopsida</taxon>
        <taxon>eudicotyledons</taxon>
        <taxon>Gunneridae</taxon>
        <taxon>Pentapetalae</taxon>
        <taxon>asterids</taxon>
        <taxon>campanulids</taxon>
        <taxon>Escalloniales</taxon>
        <taxon>Escalloniaceae</taxon>
        <taxon>Escallonia</taxon>
    </lineage>
</organism>
<keyword evidence="3" id="KW-0687">Ribonucleoprotein</keyword>